<evidence type="ECO:0000313" key="1">
    <source>
        <dbReference type="EMBL" id="QIP12523.1"/>
    </source>
</evidence>
<dbReference type="RefSeq" id="WP_167206724.1">
    <property type="nucleotide sequence ID" value="NZ_CP050063.1"/>
</dbReference>
<dbReference type="AlphaFoldDB" id="A0A6G9AK05"/>
<evidence type="ECO:0008006" key="3">
    <source>
        <dbReference type="Google" id="ProtNLM"/>
    </source>
</evidence>
<dbReference type="KEGG" id="spib:G8759_07745"/>
<organism evidence="1 2">
    <name type="scientific">Spirosoma aureum</name>
    <dbReference type="NCBI Taxonomy" id="2692134"/>
    <lineage>
        <taxon>Bacteria</taxon>
        <taxon>Pseudomonadati</taxon>
        <taxon>Bacteroidota</taxon>
        <taxon>Cytophagia</taxon>
        <taxon>Cytophagales</taxon>
        <taxon>Cytophagaceae</taxon>
        <taxon>Spirosoma</taxon>
    </lineage>
</organism>
<reference evidence="1 2" key="1">
    <citation type="submission" date="2020-03" db="EMBL/GenBank/DDBJ databases">
        <authorList>
            <person name="Kim M.K."/>
        </authorList>
    </citation>
    <scope>NUCLEOTIDE SEQUENCE [LARGE SCALE GENOMIC DNA]</scope>
    <source>
        <strain evidence="1 2">BT328</strain>
    </source>
</reference>
<gene>
    <name evidence="1" type="ORF">G8759_07745</name>
</gene>
<sequence>MKSTHLYQWVTGLLVIVALSQCADHSILVPPGSPPVRLRVKTITQELPDNRSKISAFSYDAQGKLSAILTYQTPDSTVSEVEYSTYSYDEQNRFTQLRHEVVLYPRGNWPNRVEQYVYSYNASGEVSRIQYVNGLTLTFSYNGTNQPVGHTSNFSTGGLTINGSGNFTFTGHNLTAYQTTLNVTGHGVMLPSSGSNNVYTHDDKVNPFYGIYVIPSPYPNGFVNLQSSPGSPKAYFGGIDNVLNLSQNNVLTEKNPLLPEAESISYQYQYNAANLPIRRIKTSTMPLPAGNRTTVETLHFDYESY</sequence>
<name>A0A6G9AK05_9BACT</name>
<accession>A0A6G9AK05</accession>
<dbReference type="Gene3D" id="2.180.10.10">
    <property type="entry name" value="RHS repeat-associated core"/>
    <property type="match status" value="1"/>
</dbReference>
<dbReference type="EMBL" id="CP050063">
    <property type="protein sequence ID" value="QIP12523.1"/>
    <property type="molecule type" value="Genomic_DNA"/>
</dbReference>
<dbReference type="Proteomes" id="UP000501802">
    <property type="component" value="Chromosome"/>
</dbReference>
<keyword evidence="2" id="KW-1185">Reference proteome</keyword>
<proteinExistence type="predicted"/>
<protein>
    <recommendedName>
        <fullName evidence="3">RHS repeat protein</fullName>
    </recommendedName>
</protein>
<evidence type="ECO:0000313" key="2">
    <source>
        <dbReference type="Proteomes" id="UP000501802"/>
    </source>
</evidence>